<evidence type="ECO:0000259" key="3">
    <source>
        <dbReference type="Pfam" id="PF03787"/>
    </source>
</evidence>
<dbReference type="PANTHER" id="PTHR35579">
    <property type="entry name" value="CRISPR SYSTEM CMS ENDORIBONUCLEASE CSM3"/>
    <property type="match status" value="1"/>
</dbReference>
<dbReference type="GO" id="GO:0051607">
    <property type="term" value="P:defense response to virus"/>
    <property type="evidence" value="ECO:0007669"/>
    <property type="project" value="UniProtKB-KW"/>
</dbReference>
<evidence type="ECO:0000256" key="2">
    <source>
        <dbReference type="ARBA" id="ARBA00093789"/>
    </source>
</evidence>
<name>A0A132MVM4_9ACTN</name>
<feature type="domain" description="CRISPR type III-associated protein" evidence="3">
    <location>
        <begin position="11"/>
        <end position="190"/>
    </location>
</feature>
<dbReference type="AlphaFoldDB" id="A0A132MVM4"/>
<proteinExistence type="predicted"/>
<dbReference type="STRING" id="1469144.LI90_2910"/>
<reference evidence="5" key="1">
    <citation type="submission" date="2015-04" db="EMBL/GenBank/DDBJ databases">
        <title>Physiological reanalysis, assessment of diazotrophy, and genome sequences of multiple isolates of Streptomyces thermoautotrophicus.</title>
        <authorList>
            <person name="MacKellar D.C."/>
            <person name="Lieber L."/>
            <person name="Norman J."/>
            <person name="Bolger A."/>
            <person name="Tobin C."/>
            <person name="Murray J.W."/>
            <person name="Chang R."/>
            <person name="Ford T."/>
            <person name="Nguyen P.Q."/>
            <person name="Woodward J."/>
            <person name="Permingeat H."/>
            <person name="Joshi N.S."/>
            <person name="Silver P.A."/>
            <person name="Usadel B."/>
            <person name="Rutherford A.W."/>
            <person name="Friesen M."/>
            <person name="Prell J."/>
        </authorList>
    </citation>
    <scope>NUCLEOTIDE SEQUENCE [LARGE SCALE GENOMIC DNA]</scope>
    <source>
        <strain evidence="5">H1</strain>
    </source>
</reference>
<evidence type="ECO:0000313" key="5">
    <source>
        <dbReference type="Proteomes" id="UP000070188"/>
    </source>
</evidence>
<dbReference type="InterPro" id="IPR052216">
    <property type="entry name" value="CRISPR_Csm3_endoribonuclease"/>
</dbReference>
<accession>A0A132MVM4</accession>
<comment type="subunit">
    <text evidence="2">Part of the Csm effector complex that includes Cas10, Csm2, Csm3, Csm4 and Csm5.</text>
</comment>
<dbReference type="Proteomes" id="UP000070188">
    <property type="component" value="Unassembled WGS sequence"/>
</dbReference>
<keyword evidence="5" id="KW-1185">Reference proteome</keyword>
<protein>
    <submittedName>
        <fullName evidence="4">DUF324 domain-containing protein</fullName>
    </submittedName>
</protein>
<dbReference type="CDD" id="cd09726">
    <property type="entry name" value="RAMP_I_III"/>
    <property type="match status" value="1"/>
</dbReference>
<dbReference type="PATRIC" id="fig|1469144.10.peg.3143"/>
<dbReference type="EMBL" id="LAXD01000001">
    <property type="protein sequence ID" value="KWX01877.1"/>
    <property type="molecule type" value="Genomic_DNA"/>
</dbReference>
<feature type="domain" description="CRISPR type III-associated protein" evidence="3">
    <location>
        <begin position="275"/>
        <end position="491"/>
    </location>
</feature>
<dbReference type="InterPro" id="IPR005537">
    <property type="entry name" value="RAMP_III_fam"/>
</dbReference>
<dbReference type="Pfam" id="PF03787">
    <property type="entry name" value="RAMPs"/>
    <property type="match status" value="2"/>
</dbReference>
<sequence>MLARLRVRGWLQVRTPLHVGGAERDPNGDLQVAVNGRGQPYVPGTSLAGALRAFAEGDRPPAERLDSPWGYVMPGTQKGTASRVVVQDALITNTPSLGKDGLPDDVLDPAQLETRVSVGVDRVSGTAAHGFLHGRLVVPRGAYLRLELDVESTPDDLGEDRVWLGRLLGALAEGRVRLGAAKTRGLGRVELLTEALQIHEQRFDNRAGLLAALHGDGGQAWTLTDLRPDQDQAVRQALGIEIGWRPAAPVMVRSAVDGVAVDAVPLTSATSPTQVAPVLPGSALKGRLRAQAERIERTVRALDAPTAGDEAGPAERSAAFRRQLDQLAAVRALFGAAPAPRARDTTSNPASEEDSRGVGAVAVDDCFATSSIPAEVWNAVYCVPGDDPQAAGEPQGLDPGAREELARYGLEQADHVAIDRWTGGAAEGRLYSVLEPHGLAWEPITLTVDLDRLARHRDVSADAALALLLLVLRDLKAGRVPLGYATNRGLGDITVDAVTLTFPDQRGQVELDEFLASPEADRLTGAWCAYIDGSTP</sequence>
<evidence type="ECO:0000313" key="4">
    <source>
        <dbReference type="EMBL" id="KWX01877.1"/>
    </source>
</evidence>
<comment type="caution">
    <text evidence="4">The sequence shown here is derived from an EMBL/GenBank/DDBJ whole genome shotgun (WGS) entry which is preliminary data.</text>
</comment>
<keyword evidence="1" id="KW-0051">Antiviral defense</keyword>
<dbReference type="PANTHER" id="PTHR35579:SF6">
    <property type="entry name" value="DUF324 DOMAIN-CONTAINING PROTEIN"/>
    <property type="match status" value="1"/>
</dbReference>
<evidence type="ECO:0000256" key="1">
    <source>
        <dbReference type="ARBA" id="ARBA00023118"/>
    </source>
</evidence>
<organism evidence="4 5">
    <name type="scientific">Carbonactinospora thermoautotrophica</name>
    <dbReference type="NCBI Taxonomy" id="1469144"/>
    <lineage>
        <taxon>Bacteria</taxon>
        <taxon>Bacillati</taxon>
        <taxon>Actinomycetota</taxon>
        <taxon>Actinomycetes</taxon>
        <taxon>Kitasatosporales</taxon>
        <taxon>Carbonactinosporaceae</taxon>
        <taxon>Carbonactinospora</taxon>
    </lineage>
</organism>
<gene>
    <name evidence="4" type="ORF">LI90_2910</name>
</gene>